<dbReference type="AlphaFoldDB" id="A0A2A6FE60"/>
<dbReference type="Pfam" id="PF13577">
    <property type="entry name" value="SnoaL_4"/>
    <property type="match status" value="1"/>
</dbReference>
<protein>
    <recommendedName>
        <fullName evidence="1">SnoaL-like domain-containing protein</fullName>
    </recommendedName>
</protein>
<dbReference type="SUPFAM" id="SSF54427">
    <property type="entry name" value="NTF2-like"/>
    <property type="match status" value="1"/>
</dbReference>
<evidence type="ECO:0000313" key="2">
    <source>
        <dbReference type="EMBL" id="PDQ20247.1"/>
    </source>
</evidence>
<gene>
    <name evidence="2" type="ORF">CN311_15160</name>
</gene>
<name>A0A2A6FE60_9HYPH</name>
<reference evidence="2 3" key="1">
    <citation type="submission" date="2017-09" db="EMBL/GenBank/DDBJ databases">
        <title>Mesorhizobum sanjuanii sp. nov. isolated from nodules of Lotus tenuis in saline-alkaline lowlands of Flooding Pampa.</title>
        <authorList>
            <person name="Sannazzaro A.I."/>
            <person name="Torres Tejerizo G.A."/>
            <person name="Fontana F."/>
            <person name="Cumpa Velazquez L.M."/>
            <person name="Hansen L."/>
            <person name="Pistorio M."/>
            <person name="Estrella M.J."/>
        </authorList>
    </citation>
    <scope>NUCLEOTIDE SEQUENCE [LARGE SCALE GENOMIC DNA]</scope>
    <source>
        <strain evidence="2 3">BSA136</strain>
    </source>
</reference>
<evidence type="ECO:0000259" key="1">
    <source>
        <dbReference type="Pfam" id="PF13577"/>
    </source>
</evidence>
<organism evidence="2 3">
    <name type="scientific">Mesorhizobium sanjuanii</name>
    <dbReference type="NCBI Taxonomy" id="2037900"/>
    <lineage>
        <taxon>Bacteria</taxon>
        <taxon>Pseudomonadati</taxon>
        <taxon>Pseudomonadota</taxon>
        <taxon>Alphaproteobacteria</taxon>
        <taxon>Hyphomicrobiales</taxon>
        <taxon>Phyllobacteriaceae</taxon>
        <taxon>Mesorhizobium</taxon>
    </lineage>
</organism>
<dbReference type="CDD" id="cd00531">
    <property type="entry name" value="NTF2_like"/>
    <property type="match status" value="1"/>
</dbReference>
<sequence length="175" mass="19322">MNALKHVTFAAGLTLAPVDAGGAEPSDWLALADERAVIRIADDIDRAVDAQDWKRARSYFADRVTVDFSSLSGQPPATIAADDLIGTWSANLKGSKTSLHLRTNHQVVIEPDAATVSSNGYAWNRMEGNGDPLWEVWGTYEHRLKRSGDDWKVDGFTFRMTHERGNPWVKTTPGQ</sequence>
<dbReference type="Proteomes" id="UP000219182">
    <property type="component" value="Unassembled WGS sequence"/>
</dbReference>
<dbReference type="EMBL" id="NWQG01000089">
    <property type="protein sequence ID" value="PDQ20247.1"/>
    <property type="molecule type" value="Genomic_DNA"/>
</dbReference>
<keyword evidence="3" id="KW-1185">Reference proteome</keyword>
<evidence type="ECO:0000313" key="3">
    <source>
        <dbReference type="Proteomes" id="UP000219182"/>
    </source>
</evidence>
<dbReference type="InterPro" id="IPR037401">
    <property type="entry name" value="SnoaL-like"/>
</dbReference>
<dbReference type="InterPro" id="IPR032710">
    <property type="entry name" value="NTF2-like_dom_sf"/>
</dbReference>
<comment type="caution">
    <text evidence="2">The sequence shown here is derived from an EMBL/GenBank/DDBJ whole genome shotgun (WGS) entry which is preliminary data.</text>
</comment>
<accession>A0A2A6FE60</accession>
<dbReference type="RefSeq" id="WP_097574603.1">
    <property type="nucleotide sequence ID" value="NZ_NWQG01000089.1"/>
</dbReference>
<dbReference type="Gene3D" id="3.10.450.50">
    <property type="match status" value="1"/>
</dbReference>
<feature type="domain" description="SnoaL-like" evidence="1">
    <location>
        <begin position="31"/>
        <end position="154"/>
    </location>
</feature>
<proteinExistence type="predicted"/>